<proteinExistence type="predicted"/>
<name>A0ACD5VCM2_AVESA</name>
<organism evidence="1 2">
    <name type="scientific">Avena sativa</name>
    <name type="common">Oat</name>
    <dbReference type="NCBI Taxonomy" id="4498"/>
    <lineage>
        <taxon>Eukaryota</taxon>
        <taxon>Viridiplantae</taxon>
        <taxon>Streptophyta</taxon>
        <taxon>Embryophyta</taxon>
        <taxon>Tracheophyta</taxon>
        <taxon>Spermatophyta</taxon>
        <taxon>Magnoliopsida</taxon>
        <taxon>Liliopsida</taxon>
        <taxon>Poales</taxon>
        <taxon>Poaceae</taxon>
        <taxon>BOP clade</taxon>
        <taxon>Pooideae</taxon>
        <taxon>Poodae</taxon>
        <taxon>Poeae</taxon>
        <taxon>Poeae Chloroplast Group 1 (Aveneae type)</taxon>
        <taxon>Aveninae</taxon>
        <taxon>Avena</taxon>
    </lineage>
</organism>
<dbReference type="Proteomes" id="UP001732700">
    <property type="component" value="Chromosome 3A"/>
</dbReference>
<keyword evidence="2" id="KW-1185">Reference proteome</keyword>
<sequence>MDGRRRPRPHPQIEASEEGVRSPAVTKYLPFNNDMLREILLRLPPQPSSLLRASAVCKRWRSLVTDTKFVSLFRAHHRKPPLLGLFEASGKGMAFKSILDPPDRIPPQRFNLACHSGVRGHYLLDCRHGCLLLKAWAKEEVFVCDPMTGQRRRLVAPPEFVRGQTKGAVLCTAGDHGHVHGGCHLSSYKVVLVSSDKRPVACVYSLETGQWGNLIPTKFPCEIYDVGTTAATLVGNVLYWLFKADTNTLASDRILAFDLDRQSLAVTVGPPVTNGFFGGHRKIVKAADGAVGFAILSNYCFQMWQKNVNGQGGAIWMPLKTIEMHNILGLSRQIGEERCNIPLLGYDEDNDVIFVHASHNVYAVQLKSMQSKKLYGTNCTNPIHPFTSFYTPGTSINGGSNGAEMLHDT</sequence>
<dbReference type="EnsemblPlants" id="AVESA.00010b.r2.3AG0408730.1">
    <property type="protein sequence ID" value="AVESA.00010b.r2.3AG0408730.1.CDS"/>
    <property type="gene ID" value="AVESA.00010b.r2.3AG0408730"/>
</dbReference>
<accession>A0ACD5VCM2</accession>
<reference evidence="1" key="1">
    <citation type="submission" date="2021-05" db="EMBL/GenBank/DDBJ databases">
        <authorList>
            <person name="Scholz U."/>
            <person name="Mascher M."/>
            <person name="Fiebig A."/>
        </authorList>
    </citation>
    <scope>NUCLEOTIDE SEQUENCE [LARGE SCALE GENOMIC DNA]</scope>
</reference>
<protein>
    <submittedName>
        <fullName evidence="1">Uncharacterized protein</fullName>
    </submittedName>
</protein>
<reference evidence="1" key="2">
    <citation type="submission" date="2025-09" db="UniProtKB">
        <authorList>
            <consortium name="EnsemblPlants"/>
        </authorList>
    </citation>
    <scope>IDENTIFICATION</scope>
</reference>
<evidence type="ECO:0000313" key="2">
    <source>
        <dbReference type="Proteomes" id="UP001732700"/>
    </source>
</evidence>
<evidence type="ECO:0000313" key="1">
    <source>
        <dbReference type="EnsemblPlants" id="AVESA.00010b.r2.3AG0408730.1.CDS"/>
    </source>
</evidence>